<dbReference type="RefSeq" id="WP_053185165.1">
    <property type="nucleotide sequence ID" value="NZ_LGIA01000173.1"/>
</dbReference>
<dbReference type="Proteomes" id="UP000036958">
    <property type="component" value="Unassembled WGS sequence"/>
</dbReference>
<dbReference type="InterPro" id="IPR015943">
    <property type="entry name" value="WD40/YVTN_repeat-like_dom_sf"/>
</dbReference>
<dbReference type="OrthoDB" id="1093345at2"/>
<dbReference type="InterPro" id="IPR011047">
    <property type="entry name" value="Quinoprotein_ADH-like_sf"/>
</dbReference>
<dbReference type="Gene3D" id="2.130.10.10">
    <property type="entry name" value="YVTN repeat-like/Quinoprotein amine dehydrogenase"/>
    <property type="match status" value="1"/>
</dbReference>
<dbReference type="AlphaFoldDB" id="A0A0L8V6K5"/>
<reference evidence="2" key="1">
    <citation type="submission" date="2015-07" db="EMBL/GenBank/DDBJ databases">
        <title>Genome sequencing of Sunxiuqinia dokdonensis strain SK.</title>
        <authorList>
            <person name="Ahn S."/>
            <person name="Kim B.-C."/>
        </authorList>
    </citation>
    <scope>NUCLEOTIDE SEQUENCE [LARGE SCALE GENOMIC DNA]</scope>
    <source>
        <strain evidence="2">SK</strain>
    </source>
</reference>
<dbReference type="SUPFAM" id="SSF50998">
    <property type="entry name" value="Quinoprotein alcohol dehydrogenase-like"/>
    <property type="match status" value="1"/>
</dbReference>
<evidence type="ECO:0000313" key="1">
    <source>
        <dbReference type="EMBL" id="KOH43988.1"/>
    </source>
</evidence>
<comment type="caution">
    <text evidence="1">The sequence shown here is derived from an EMBL/GenBank/DDBJ whole genome shotgun (WGS) entry which is preliminary data.</text>
</comment>
<name>A0A0L8V6K5_9BACT</name>
<dbReference type="PATRIC" id="fig|1409788.3.peg.3288"/>
<evidence type="ECO:0000313" key="2">
    <source>
        <dbReference type="Proteomes" id="UP000036958"/>
    </source>
</evidence>
<dbReference type="STRING" id="1409788.NC99_32040"/>
<dbReference type="EMBL" id="LGIA01000173">
    <property type="protein sequence ID" value="KOH43988.1"/>
    <property type="molecule type" value="Genomic_DNA"/>
</dbReference>
<accession>A0A0L8V6K5</accession>
<organism evidence="1 2">
    <name type="scientific">Sunxiuqinia dokdonensis</name>
    <dbReference type="NCBI Taxonomy" id="1409788"/>
    <lineage>
        <taxon>Bacteria</taxon>
        <taxon>Pseudomonadati</taxon>
        <taxon>Bacteroidota</taxon>
        <taxon>Bacteroidia</taxon>
        <taxon>Marinilabiliales</taxon>
        <taxon>Prolixibacteraceae</taxon>
        <taxon>Sunxiuqinia</taxon>
    </lineage>
</organism>
<gene>
    <name evidence="1" type="ORF">NC99_32040</name>
</gene>
<sequence>MRKLLLPIILVFIVILGAVYFFTAGQSRTYEENSAFQAIPVRTPLIVEVPDFGAFLKKINPENQMVSELEQFVPLQAFFTDVQAIKNQFEATNDLRKTLSNKSVLVAFNAEGKNSVGALFVTNLNDRKEKTMLLDYFNSLNEGKKGGVSSREYDNEQIYHLKTANADLHFAFKDGAFLLSRYALFVEEAIRQMTVENLTNDQQLQSLYATVSSSSDFNLYIQHERFPAFLADLAPREFRKQIQLFGSFSDWSELDVNMKDTELLLNGFSFSNDVSNYLAAFRGQKALRSNIPSVLSAKTSLFVNLALDNLDTFYRNYEEYLKKQGLFYPRETQLKKLERYSKVPFSKLFSEIAKNEFAIAFGTVTQNDPTTNRFFIAEVKGQSLAREKLLPMLANYAKANNTSLQQMESQYQIQNARSFSIYEFPFSNLPELLFGQVFSGVQSNYLCFFDNYLIFADNSTALKNYIHDLVLSETLEKDIQFQKFSEQLSSRSTFSFYLNVSRGFYLNQYYLNEKAAKMVTDHEQSVRKFQAVSWQFSENSGQFLNNLYLKYDPVIKEEPQTVWQSKLESTVAIKPQLVVNHNDPANKEVIIQDNKHQLYLINKEGVSLWKIQLPGKIMSEIYQVDYFKNGKLQYLFNTQNQLHLVDREGNNVARYPINFRSPATNGVAVFDYDNNRNYRFFIACENKQVYAYDREGKLVSGWNFKGTDGLVNTPVKHFRVAGKDYLVCADQYKTYILDRRGDTRVKTSGNFEHSQNDLYLVQAGQAAIATTDINGLIHLQYFNGQQETVHAGSFGKSHFFGVEDLNGDGKTDFFIADGNKLFALTDKGKKIFTHEFNQPISSKPNSYVFANNDRKIGVVCRTENRVYLVNSDGSLYDGFPLHGNTDFTIGYFNRSNPYFNLVVGNEDNSFYNYQVE</sequence>
<keyword evidence="2" id="KW-1185">Reference proteome</keyword>
<proteinExistence type="predicted"/>
<protein>
    <submittedName>
        <fullName evidence="1">Uncharacterized protein</fullName>
    </submittedName>
</protein>